<evidence type="ECO:0000256" key="4">
    <source>
        <dbReference type="ARBA" id="ARBA00022989"/>
    </source>
</evidence>
<comment type="similarity">
    <text evidence="2">Belongs to the LemA family.</text>
</comment>
<dbReference type="Proteomes" id="UP000736328">
    <property type="component" value="Unassembled WGS sequence"/>
</dbReference>
<dbReference type="InterPro" id="IPR007156">
    <property type="entry name" value="MamQ_LemA"/>
</dbReference>
<evidence type="ECO:0000256" key="1">
    <source>
        <dbReference type="ARBA" id="ARBA00004167"/>
    </source>
</evidence>
<protein>
    <submittedName>
        <fullName evidence="6">LemA family protein</fullName>
    </submittedName>
</protein>
<evidence type="ECO:0000256" key="3">
    <source>
        <dbReference type="ARBA" id="ARBA00022692"/>
    </source>
</evidence>
<dbReference type="Gene3D" id="1.20.1440.20">
    <property type="entry name" value="LemA-like domain"/>
    <property type="match status" value="1"/>
</dbReference>
<keyword evidence="5" id="KW-0472">Membrane</keyword>
<dbReference type="PANTHER" id="PTHR34478">
    <property type="entry name" value="PROTEIN LEMA"/>
    <property type="match status" value="1"/>
</dbReference>
<accession>A0A933MIT9</accession>
<name>A0A933MIT9_UNCT6</name>
<sequence>MTVVILPLIVIGLLLAGVIGYLISIYNQLIQVKVNIDKAWGNIEVMEKQRFDEIPKLVKICEGYMQYEKETLEKVISARTKFMDAKTPGAMAQASSDMAGALKTLFAVAENYPQLKTDQNFVHLQGRVTALENQIADRREFYNESVAIFNTRIRQFPDMIVANMMGYMEREMYQVAEAEKKSPDISFNMPK</sequence>
<dbReference type="SUPFAM" id="SSF140478">
    <property type="entry name" value="LemA-like"/>
    <property type="match status" value="1"/>
</dbReference>
<evidence type="ECO:0000313" key="7">
    <source>
        <dbReference type="Proteomes" id="UP000736328"/>
    </source>
</evidence>
<dbReference type="EMBL" id="JACQXR010000130">
    <property type="protein sequence ID" value="MBI4727472.1"/>
    <property type="molecule type" value="Genomic_DNA"/>
</dbReference>
<keyword evidence="4" id="KW-1133">Transmembrane helix</keyword>
<dbReference type="AlphaFoldDB" id="A0A933MIT9"/>
<evidence type="ECO:0000313" key="6">
    <source>
        <dbReference type="EMBL" id="MBI4727472.1"/>
    </source>
</evidence>
<dbReference type="InterPro" id="IPR023353">
    <property type="entry name" value="LemA-like_dom_sf"/>
</dbReference>
<organism evidence="6 7">
    <name type="scientific">candidate division TA06 bacterium</name>
    <dbReference type="NCBI Taxonomy" id="2250710"/>
    <lineage>
        <taxon>Bacteria</taxon>
        <taxon>Bacteria division TA06</taxon>
    </lineage>
</organism>
<dbReference type="GO" id="GO:0016020">
    <property type="term" value="C:membrane"/>
    <property type="evidence" value="ECO:0007669"/>
    <property type="project" value="UniProtKB-SubCell"/>
</dbReference>
<evidence type="ECO:0000256" key="2">
    <source>
        <dbReference type="ARBA" id="ARBA00008854"/>
    </source>
</evidence>
<evidence type="ECO:0000256" key="5">
    <source>
        <dbReference type="ARBA" id="ARBA00023136"/>
    </source>
</evidence>
<keyword evidence="3" id="KW-0812">Transmembrane</keyword>
<proteinExistence type="inferred from homology"/>
<comment type="caution">
    <text evidence="6">The sequence shown here is derived from an EMBL/GenBank/DDBJ whole genome shotgun (WGS) entry which is preliminary data.</text>
</comment>
<gene>
    <name evidence="6" type="ORF">HY768_09705</name>
</gene>
<comment type="subcellular location">
    <subcellularLocation>
        <location evidence="1">Membrane</location>
        <topology evidence="1">Single-pass membrane protein</topology>
    </subcellularLocation>
</comment>
<dbReference type="Pfam" id="PF04011">
    <property type="entry name" value="LemA"/>
    <property type="match status" value="1"/>
</dbReference>
<dbReference type="PANTHER" id="PTHR34478:SF1">
    <property type="entry name" value="PROTEIN LEMA"/>
    <property type="match status" value="1"/>
</dbReference>
<reference evidence="6" key="1">
    <citation type="submission" date="2020-07" db="EMBL/GenBank/DDBJ databases">
        <title>Huge and variable diversity of episymbiotic CPR bacteria and DPANN archaea in groundwater ecosystems.</title>
        <authorList>
            <person name="He C.Y."/>
            <person name="Keren R."/>
            <person name="Whittaker M."/>
            <person name="Farag I.F."/>
            <person name="Doudna J."/>
            <person name="Cate J.H.D."/>
            <person name="Banfield J.F."/>
        </authorList>
    </citation>
    <scope>NUCLEOTIDE SEQUENCE</scope>
    <source>
        <strain evidence="6">NC_groundwater_1520_Pr4_B-0.1um_53_5</strain>
    </source>
</reference>